<evidence type="ECO:0000313" key="2">
    <source>
        <dbReference type="EMBL" id="KAJ6775061.1"/>
    </source>
</evidence>
<sequence length="107" mass="11616">MSDYFFGNSDISPEDRVKDDKLDFNESITLSRTSTSILDPIQVKRSSQLSTNTTFCKSSTGPGLFSSLYSLFTCLISTGAAVFFPSVQSGDTSESSSDPLSLDQFLT</sequence>
<dbReference type="EMBL" id="JAPFFK010000002">
    <property type="protein sequence ID" value="KAJ6775061.1"/>
    <property type="molecule type" value="Genomic_DNA"/>
</dbReference>
<reference evidence="2" key="2">
    <citation type="journal article" date="2023" name="Int. J. Mol. Sci.">
        <title>De Novo Assembly and Annotation of 11 Diverse Shrub Willow (Salix) Genomes Reveals Novel Gene Organization in Sex-Linked Regions.</title>
        <authorList>
            <person name="Hyden B."/>
            <person name="Feng K."/>
            <person name="Yates T.B."/>
            <person name="Jawdy S."/>
            <person name="Cereghino C."/>
            <person name="Smart L.B."/>
            <person name="Muchero W."/>
        </authorList>
    </citation>
    <scope>NUCLEOTIDE SEQUENCE</scope>
    <source>
        <tissue evidence="2">Shoot tip</tissue>
    </source>
</reference>
<name>A0A9Q1AL70_SALPP</name>
<evidence type="ECO:0000256" key="1">
    <source>
        <dbReference type="SAM" id="MobiDB-lite"/>
    </source>
</evidence>
<protein>
    <submittedName>
        <fullName evidence="2">Uncharacterized protein</fullName>
    </submittedName>
</protein>
<feature type="region of interest" description="Disordered" evidence="1">
    <location>
        <begin position="88"/>
        <end position="107"/>
    </location>
</feature>
<gene>
    <name evidence="2" type="ORF">OIU79_018277</name>
</gene>
<organism evidence="2 3">
    <name type="scientific">Salix purpurea</name>
    <name type="common">Purple osier willow</name>
    <dbReference type="NCBI Taxonomy" id="77065"/>
    <lineage>
        <taxon>Eukaryota</taxon>
        <taxon>Viridiplantae</taxon>
        <taxon>Streptophyta</taxon>
        <taxon>Embryophyta</taxon>
        <taxon>Tracheophyta</taxon>
        <taxon>Spermatophyta</taxon>
        <taxon>Magnoliopsida</taxon>
        <taxon>eudicotyledons</taxon>
        <taxon>Gunneridae</taxon>
        <taxon>Pentapetalae</taxon>
        <taxon>rosids</taxon>
        <taxon>fabids</taxon>
        <taxon>Malpighiales</taxon>
        <taxon>Salicaceae</taxon>
        <taxon>Saliceae</taxon>
        <taxon>Salix</taxon>
    </lineage>
</organism>
<accession>A0A9Q1AL70</accession>
<proteinExistence type="predicted"/>
<dbReference type="Proteomes" id="UP001151532">
    <property type="component" value="Chromosome 5"/>
</dbReference>
<dbReference type="AlphaFoldDB" id="A0A9Q1AL70"/>
<reference evidence="2" key="1">
    <citation type="submission" date="2022-11" db="EMBL/GenBank/DDBJ databases">
        <authorList>
            <person name="Hyden B.L."/>
            <person name="Feng K."/>
            <person name="Yates T."/>
            <person name="Jawdy S."/>
            <person name="Smart L.B."/>
            <person name="Muchero W."/>
        </authorList>
    </citation>
    <scope>NUCLEOTIDE SEQUENCE</scope>
    <source>
        <tissue evidence="2">Shoot tip</tissue>
    </source>
</reference>
<evidence type="ECO:0000313" key="3">
    <source>
        <dbReference type="Proteomes" id="UP001151532"/>
    </source>
</evidence>
<keyword evidence="3" id="KW-1185">Reference proteome</keyword>
<comment type="caution">
    <text evidence="2">The sequence shown here is derived from an EMBL/GenBank/DDBJ whole genome shotgun (WGS) entry which is preliminary data.</text>
</comment>